<dbReference type="Proteomes" id="UP000430272">
    <property type="component" value="Unassembled WGS sequence"/>
</dbReference>
<dbReference type="SFLD" id="SFLDS00019">
    <property type="entry name" value="Glutathione_Transferase_(cytos"/>
    <property type="match status" value="1"/>
</dbReference>
<dbReference type="SUPFAM" id="SSF52833">
    <property type="entry name" value="Thioredoxin-like"/>
    <property type="match status" value="1"/>
</dbReference>
<feature type="domain" description="GST N-terminal" evidence="1">
    <location>
        <begin position="1"/>
        <end position="81"/>
    </location>
</feature>
<evidence type="ECO:0000313" key="4">
    <source>
        <dbReference type="Proteomes" id="UP000430272"/>
    </source>
</evidence>
<evidence type="ECO:0000259" key="2">
    <source>
        <dbReference type="PROSITE" id="PS50405"/>
    </source>
</evidence>
<dbReference type="CDD" id="cd03188">
    <property type="entry name" value="GST_C_Beta"/>
    <property type="match status" value="1"/>
</dbReference>
<dbReference type="RefSeq" id="WP_160660551.1">
    <property type="nucleotide sequence ID" value="NZ_BAABDV010000001.1"/>
</dbReference>
<evidence type="ECO:0000313" key="3">
    <source>
        <dbReference type="EMBL" id="MXO53731.1"/>
    </source>
</evidence>
<dbReference type="AlphaFoldDB" id="A0A844Y713"/>
<reference evidence="3 4" key="1">
    <citation type="submission" date="2019-12" db="EMBL/GenBank/DDBJ databases">
        <title>Genomic-based taxomic classification of the family Erythrobacteraceae.</title>
        <authorList>
            <person name="Xu L."/>
        </authorList>
    </citation>
    <scope>NUCLEOTIDE SEQUENCE [LARGE SCALE GENOMIC DNA]</scope>
    <source>
        <strain evidence="3 4">JCM 17468</strain>
    </source>
</reference>
<dbReference type="InterPro" id="IPR036282">
    <property type="entry name" value="Glutathione-S-Trfase_C_sf"/>
</dbReference>
<dbReference type="SFLD" id="SFLDG01150">
    <property type="entry name" value="Main.1:_Beta-like"/>
    <property type="match status" value="1"/>
</dbReference>
<dbReference type="Gene3D" id="1.20.1050.10">
    <property type="match status" value="1"/>
</dbReference>
<sequence>MKLYFSPGACSLASHIALIEEGIEHEAVRVDLSKHETENGDDFYAISPRGYVPAIETDDVGLLTENPAVLTYIADRGDAAPSGVDRYKMLEWIGFIGTEIHGGYHPLFGGDTDDRQAKAKDRLAETYRLTETLMDGGDFLVGDRLTVADNYLFVTLLWADKFGIELPDALTTFRARNKGRPAVKQAMEAEGLI</sequence>
<keyword evidence="3" id="KW-0808">Transferase</keyword>
<organism evidence="3 4">
    <name type="scientific">Qipengyuania pelagi</name>
    <dbReference type="NCBI Taxonomy" id="994320"/>
    <lineage>
        <taxon>Bacteria</taxon>
        <taxon>Pseudomonadati</taxon>
        <taxon>Pseudomonadota</taxon>
        <taxon>Alphaproteobacteria</taxon>
        <taxon>Sphingomonadales</taxon>
        <taxon>Erythrobacteraceae</taxon>
        <taxon>Qipengyuania</taxon>
    </lineage>
</organism>
<dbReference type="InterPro" id="IPR036249">
    <property type="entry name" value="Thioredoxin-like_sf"/>
</dbReference>
<keyword evidence="4" id="KW-1185">Reference proteome</keyword>
<comment type="caution">
    <text evidence="3">The sequence shown here is derived from an EMBL/GenBank/DDBJ whole genome shotgun (WGS) entry which is preliminary data.</text>
</comment>
<accession>A0A844Y713</accession>
<gene>
    <name evidence="3" type="ORF">GRI47_06885</name>
</gene>
<dbReference type="EMBL" id="WTYD01000001">
    <property type="protein sequence ID" value="MXO53731.1"/>
    <property type="molecule type" value="Genomic_DNA"/>
</dbReference>
<dbReference type="SUPFAM" id="SSF47616">
    <property type="entry name" value="GST C-terminal domain-like"/>
    <property type="match status" value="1"/>
</dbReference>
<dbReference type="PANTHER" id="PTHR44051">
    <property type="entry name" value="GLUTATHIONE S-TRANSFERASE-RELATED"/>
    <property type="match status" value="1"/>
</dbReference>
<dbReference type="CDD" id="cd03057">
    <property type="entry name" value="GST_N_Beta"/>
    <property type="match status" value="1"/>
</dbReference>
<protein>
    <submittedName>
        <fullName evidence="3">Glutathione transferase GstA</fullName>
    </submittedName>
</protein>
<dbReference type="InterPro" id="IPR004046">
    <property type="entry name" value="GST_C"/>
</dbReference>
<dbReference type="PROSITE" id="PS50405">
    <property type="entry name" value="GST_CTER"/>
    <property type="match status" value="1"/>
</dbReference>
<proteinExistence type="predicted"/>
<dbReference type="PANTHER" id="PTHR44051:SF8">
    <property type="entry name" value="GLUTATHIONE S-TRANSFERASE GSTA"/>
    <property type="match status" value="1"/>
</dbReference>
<dbReference type="InterPro" id="IPR040079">
    <property type="entry name" value="Glutathione_S-Trfase"/>
</dbReference>
<dbReference type="PROSITE" id="PS50404">
    <property type="entry name" value="GST_NTER"/>
    <property type="match status" value="1"/>
</dbReference>
<evidence type="ECO:0000259" key="1">
    <source>
        <dbReference type="PROSITE" id="PS50404"/>
    </source>
</evidence>
<dbReference type="InterPro" id="IPR004045">
    <property type="entry name" value="Glutathione_S-Trfase_N"/>
</dbReference>
<dbReference type="SFLD" id="SFLDG00358">
    <property type="entry name" value="Main_(cytGST)"/>
    <property type="match status" value="1"/>
</dbReference>
<dbReference type="Pfam" id="PF00043">
    <property type="entry name" value="GST_C"/>
    <property type="match status" value="1"/>
</dbReference>
<dbReference type="Pfam" id="PF13409">
    <property type="entry name" value="GST_N_2"/>
    <property type="match status" value="1"/>
</dbReference>
<name>A0A844Y713_9SPHN</name>
<feature type="domain" description="GST C-terminal" evidence="2">
    <location>
        <begin position="82"/>
        <end position="193"/>
    </location>
</feature>
<dbReference type="Gene3D" id="3.40.30.10">
    <property type="entry name" value="Glutaredoxin"/>
    <property type="match status" value="1"/>
</dbReference>
<dbReference type="OrthoDB" id="7583243at2"/>
<dbReference type="GO" id="GO:0016740">
    <property type="term" value="F:transferase activity"/>
    <property type="evidence" value="ECO:0007669"/>
    <property type="project" value="UniProtKB-KW"/>
</dbReference>
<dbReference type="InterPro" id="IPR010987">
    <property type="entry name" value="Glutathione-S-Trfase_C-like"/>
</dbReference>